<evidence type="ECO:0000256" key="2">
    <source>
        <dbReference type="SAM" id="Phobius"/>
    </source>
</evidence>
<evidence type="ECO:0000313" key="4">
    <source>
        <dbReference type="EMBL" id="NYE70633.1"/>
    </source>
</evidence>
<dbReference type="AlphaFoldDB" id="A0A7Y9LBA7"/>
<dbReference type="InterPro" id="IPR042150">
    <property type="entry name" value="MmRce1-like"/>
</dbReference>
<protein>
    <submittedName>
        <fullName evidence="4">Membrane protease YdiL (CAAX protease family)</fullName>
    </submittedName>
</protein>
<sequence>MAEADAGEVASTASDGLTRSGGRARWTEVAAYLGLTVVLTNVLGIPMIIGLIPADLLNLVVPVLQYTPLVVALIMFRILRPGRFRDVFAVRRAGVLRWGSIGVGIITAAAAAQLIFGLATGVSRFTPVDQIVSLLPILVLVFAMQSVFAIGEEFGWRGWLVDRAAHWGFWRLSLIFIPVWMIWHLPVLGTLTDETVGEKLIYFLGMGAWAPLLFALRLRSGSVWPAVLAHGAINSVRVYLLQSVPQSPVNQLAGEILSWVLLIAAAAWLMRPSVRGTIPELRPAVTT</sequence>
<keyword evidence="2" id="KW-1133">Transmembrane helix</keyword>
<keyword evidence="4" id="KW-0645">Protease</keyword>
<name>A0A7Y9LBA7_9ACTN</name>
<gene>
    <name evidence="4" type="ORF">BKA15_001962</name>
</gene>
<feature type="transmembrane region" description="Helical" evidence="2">
    <location>
        <begin position="59"/>
        <end position="79"/>
    </location>
</feature>
<feature type="transmembrane region" description="Helical" evidence="2">
    <location>
        <begin position="169"/>
        <end position="188"/>
    </location>
</feature>
<feature type="transmembrane region" description="Helical" evidence="2">
    <location>
        <begin position="200"/>
        <end position="216"/>
    </location>
</feature>
<feature type="transmembrane region" description="Helical" evidence="2">
    <location>
        <begin position="131"/>
        <end position="149"/>
    </location>
</feature>
<keyword evidence="2" id="KW-0472">Membrane</keyword>
<reference evidence="4 5" key="1">
    <citation type="submission" date="2020-07" db="EMBL/GenBank/DDBJ databases">
        <title>Sequencing the genomes of 1000 actinobacteria strains.</title>
        <authorList>
            <person name="Klenk H.-P."/>
        </authorList>
    </citation>
    <scope>NUCLEOTIDE SEQUENCE [LARGE SCALE GENOMIC DNA]</scope>
    <source>
        <strain evidence="4 5">DSM 22083</strain>
    </source>
</reference>
<dbReference type="GO" id="GO:0004175">
    <property type="term" value="F:endopeptidase activity"/>
    <property type="evidence" value="ECO:0007669"/>
    <property type="project" value="UniProtKB-ARBA"/>
</dbReference>
<dbReference type="Proteomes" id="UP000569914">
    <property type="component" value="Unassembled WGS sequence"/>
</dbReference>
<dbReference type="RefSeq" id="WP_179750237.1">
    <property type="nucleotide sequence ID" value="NZ_JACCBU010000001.1"/>
</dbReference>
<evidence type="ECO:0000259" key="3">
    <source>
        <dbReference type="Pfam" id="PF02517"/>
    </source>
</evidence>
<keyword evidence="2" id="KW-0812">Transmembrane</keyword>
<dbReference type="PANTHER" id="PTHR35797">
    <property type="entry name" value="PROTEASE-RELATED"/>
    <property type="match status" value="1"/>
</dbReference>
<feature type="transmembrane region" description="Helical" evidence="2">
    <location>
        <begin position="100"/>
        <end position="119"/>
    </location>
</feature>
<comment type="caution">
    <text evidence="4">The sequence shown here is derived from an EMBL/GenBank/DDBJ whole genome shotgun (WGS) entry which is preliminary data.</text>
</comment>
<keyword evidence="4" id="KW-0378">Hydrolase</keyword>
<feature type="region of interest" description="Disordered" evidence="1">
    <location>
        <begin position="1"/>
        <end position="20"/>
    </location>
</feature>
<keyword evidence="5" id="KW-1185">Reference proteome</keyword>
<proteinExistence type="predicted"/>
<organism evidence="4 5">
    <name type="scientific">Microlunatus parietis</name>
    <dbReference type="NCBI Taxonomy" id="682979"/>
    <lineage>
        <taxon>Bacteria</taxon>
        <taxon>Bacillati</taxon>
        <taxon>Actinomycetota</taxon>
        <taxon>Actinomycetes</taxon>
        <taxon>Propionibacteriales</taxon>
        <taxon>Propionibacteriaceae</taxon>
        <taxon>Microlunatus</taxon>
    </lineage>
</organism>
<feature type="domain" description="CAAX prenyl protease 2/Lysostaphin resistance protein A-like" evidence="3">
    <location>
        <begin position="138"/>
        <end position="235"/>
    </location>
</feature>
<accession>A0A7Y9LBA7</accession>
<dbReference type="EMBL" id="JACCBU010000001">
    <property type="protein sequence ID" value="NYE70633.1"/>
    <property type="molecule type" value="Genomic_DNA"/>
</dbReference>
<dbReference type="GO" id="GO:0080120">
    <property type="term" value="P:CAAX-box protein maturation"/>
    <property type="evidence" value="ECO:0007669"/>
    <property type="project" value="UniProtKB-ARBA"/>
</dbReference>
<feature type="transmembrane region" description="Helical" evidence="2">
    <location>
        <begin position="29"/>
        <end position="53"/>
    </location>
</feature>
<dbReference type="InterPro" id="IPR003675">
    <property type="entry name" value="Rce1/LyrA-like_dom"/>
</dbReference>
<evidence type="ECO:0000313" key="5">
    <source>
        <dbReference type="Proteomes" id="UP000569914"/>
    </source>
</evidence>
<evidence type="ECO:0000256" key="1">
    <source>
        <dbReference type="SAM" id="MobiDB-lite"/>
    </source>
</evidence>
<dbReference type="Pfam" id="PF02517">
    <property type="entry name" value="Rce1-like"/>
    <property type="match status" value="1"/>
</dbReference>
<dbReference type="GO" id="GO:0006508">
    <property type="term" value="P:proteolysis"/>
    <property type="evidence" value="ECO:0007669"/>
    <property type="project" value="UniProtKB-KW"/>
</dbReference>
<dbReference type="PANTHER" id="PTHR35797:SF1">
    <property type="entry name" value="PROTEASE"/>
    <property type="match status" value="1"/>
</dbReference>